<dbReference type="Proteomes" id="UP000728185">
    <property type="component" value="Unassembled WGS sequence"/>
</dbReference>
<dbReference type="PROSITE" id="PS50853">
    <property type="entry name" value="FN3"/>
    <property type="match status" value="4"/>
</dbReference>
<keyword evidence="7" id="KW-1185">Reference proteome</keyword>
<feature type="region of interest" description="Disordered" evidence="3">
    <location>
        <begin position="1529"/>
        <end position="1550"/>
    </location>
</feature>
<feature type="domain" description="Fibronectin type-III" evidence="5">
    <location>
        <begin position="16"/>
        <end position="121"/>
    </location>
</feature>
<evidence type="ECO:0000313" key="6">
    <source>
        <dbReference type="EMBL" id="KAA0191829.1"/>
    </source>
</evidence>
<keyword evidence="2" id="KW-0677">Repeat</keyword>
<feature type="domain" description="Fibronectin type-III" evidence="5">
    <location>
        <begin position="579"/>
        <end position="675"/>
    </location>
</feature>
<dbReference type="InterPro" id="IPR050713">
    <property type="entry name" value="RTP_Phos/Ushers"/>
</dbReference>
<dbReference type="InterPro" id="IPR036179">
    <property type="entry name" value="Ig-like_dom_sf"/>
</dbReference>
<comment type="subcellular location">
    <subcellularLocation>
        <location evidence="1">Membrane</location>
        <topology evidence="1">Single-pass type I membrane protein</topology>
    </subcellularLocation>
</comment>
<feature type="compositionally biased region" description="Low complexity" evidence="3">
    <location>
        <begin position="1336"/>
        <end position="1352"/>
    </location>
</feature>
<proteinExistence type="predicted"/>
<dbReference type="Gene3D" id="2.60.40.10">
    <property type="entry name" value="Immunoglobulins"/>
    <property type="match status" value="5"/>
</dbReference>
<keyword evidence="4" id="KW-1133">Transmembrane helix</keyword>
<feature type="domain" description="Fibronectin type-III" evidence="5">
    <location>
        <begin position="280"/>
        <end position="380"/>
    </location>
</feature>
<dbReference type="PANTHER" id="PTHR46957">
    <property type="entry name" value="CYTOKINE RECEPTOR"/>
    <property type="match status" value="1"/>
</dbReference>
<dbReference type="InterPro" id="IPR036116">
    <property type="entry name" value="FN3_sf"/>
</dbReference>
<feature type="compositionally biased region" description="Polar residues" evidence="3">
    <location>
        <begin position="874"/>
        <end position="891"/>
    </location>
</feature>
<evidence type="ECO:0000313" key="7">
    <source>
        <dbReference type="Proteomes" id="UP000728185"/>
    </source>
</evidence>
<dbReference type="FunFam" id="2.60.40.10:FF:000028">
    <property type="entry name" value="Neuronal cell adhesion molecule"/>
    <property type="match status" value="1"/>
</dbReference>
<dbReference type="Pfam" id="PF00041">
    <property type="entry name" value="fn3"/>
    <property type="match status" value="3"/>
</dbReference>
<dbReference type="SUPFAM" id="SSF49265">
    <property type="entry name" value="Fibronectin type III"/>
    <property type="match status" value="3"/>
</dbReference>
<evidence type="ECO:0000256" key="4">
    <source>
        <dbReference type="SAM" id="Phobius"/>
    </source>
</evidence>
<accession>A0A8E0RVS4</accession>
<feature type="compositionally biased region" description="Polar residues" evidence="3">
    <location>
        <begin position="1666"/>
        <end position="1676"/>
    </location>
</feature>
<dbReference type="InterPro" id="IPR003961">
    <property type="entry name" value="FN3_dom"/>
</dbReference>
<evidence type="ECO:0000259" key="5">
    <source>
        <dbReference type="PROSITE" id="PS50853"/>
    </source>
</evidence>
<dbReference type="EMBL" id="LUCM01006095">
    <property type="protein sequence ID" value="KAA0191829.1"/>
    <property type="molecule type" value="Genomic_DNA"/>
</dbReference>
<feature type="region of interest" description="Disordered" evidence="3">
    <location>
        <begin position="1336"/>
        <end position="1384"/>
    </location>
</feature>
<keyword evidence="4" id="KW-0812">Transmembrane</keyword>
<evidence type="ECO:0000256" key="3">
    <source>
        <dbReference type="SAM" id="MobiDB-lite"/>
    </source>
</evidence>
<feature type="region of interest" description="Disordered" evidence="3">
    <location>
        <begin position="870"/>
        <end position="910"/>
    </location>
</feature>
<evidence type="ECO:0000256" key="2">
    <source>
        <dbReference type="ARBA" id="ARBA00022737"/>
    </source>
</evidence>
<feature type="transmembrane region" description="Helical" evidence="4">
    <location>
        <begin position="837"/>
        <end position="859"/>
    </location>
</feature>
<dbReference type="CDD" id="cd00063">
    <property type="entry name" value="FN3"/>
    <property type="match status" value="4"/>
</dbReference>
<dbReference type="GO" id="GO:0016020">
    <property type="term" value="C:membrane"/>
    <property type="evidence" value="ECO:0007669"/>
    <property type="project" value="UniProtKB-SubCell"/>
</dbReference>
<gene>
    <name evidence="6" type="ORF">FBUS_03797</name>
</gene>
<dbReference type="OrthoDB" id="10001713at2759"/>
<dbReference type="PANTHER" id="PTHR46957:SF6">
    <property type="entry name" value="PROTEIN-TYROSINE-PHOSPHATASE"/>
    <property type="match status" value="1"/>
</dbReference>
<feature type="domain" description="Fibronectin type-III" evidence="5">
    <location>
        <begin position="123"/>
        <end position="248"/>
    </location>
</feature>
<dbReference type="SUPFAM" id="SSF48726">
    <property type="entry name" value="Immunoglobulin"/>
    <property type="match status" value="1"/>
</dbReference>
<protein>
    <submittedName>
        <fullName evidence="6">Down syndrome cell adhesion molecule protein</fullName>
    </submittedName>
</protein>
<feature type="region of interest" description="Disordered" evidence="3">
    <location>
        <begin position="1641"/>
        <end position="1685"/>
    </location>
</feature>
<dbReference type="SMART" id="SM00060">
    <property type="entry name" value="FN3"/>
    <property type="match status" value="5"/>
</dbReference>
<dbReference type="InterPro" id="IPR013783">
    <property type="entry name" value="Ig-like_fold"/>
</dbReference>
<sequence>MHLPLTLSSLSDNPAVPDPVSFVQNSSRTTATTVSFEWLPPARDGNKPVRKYRIRYSHSDEAHSTQQSNVTDLYVNASLRRIELKNLRPYTKYHITVVAINDVGPSVENALALTTQEAKPDGPVRRLVANGTASDTIVVAWDNPAPEHLNGNVDRYWVCRQRVNDSLTLPELARLPWPDETSEEQMSNSGINARGRYGPIHCAKVIRQRDYEVTGLPKFTAYAFRVIALNSKGPSPPAFVQARTLEDLTINCQHSSLVICEFVLFSLRHPHCLFNIYVPVPQAPPADVACASQQHSITVSWNPPHPNTINGILTEYHVSYFAANAYGDETNSVKQAVKGQTTVTLAGLLAYTNYSVQVAVSNRKGRGPSSPRLICRTKEAPPTAPEHTKANPFNGSCIVVSWSHPRKPQGNTRSYCLEAIPLVETAQNGIVNLYPFPTPHPDRGKGPCVRPDFSRPYNHYLYCGLVEQRPYNISIRATNQFDGHKAWVGPVRPMSNPPLGIISIGGKMTVQNKIRVIMDCLVVGGYQPQWNYPRDKLEGLEILENGTLVIESVNLMHSGKYECFTGLDKIMYDLTVQEPPRRPIWHKFTPSLRGIQAEWLSPGSTRLDSPILWFHLNWTDLYTGTSQSVRLPADYRTYYLSNLTCATTVRFQLCAENKVGNSSLTDVTSWTTLGSAPLAANAAQLVPNQLRQQTTVSFNLSSFLPGNGCPPLFYRLLIATSQDGHFGLKEPLINRTLTRADLITLDGLSRLTFPVFLSCSHFLFCFNARMCCRSSCCFNVTQLSSGSHYHYKVVATNPAGSVSVQGQFWTLTVFGREPVLKQTHQVGQSSLLQQPTLIVPITALFAVILVVLIAVPFFCRHRRLEESFRPSKEPATQCQNDLRTGDSQSHLQQQQQAHRSRGHLHQAQQHQHLLAGHNPHHAYNPYHPKCGQKIPHVCYPYMCCFHSWFAGTRARLYDRGRSGGAAIPDPSDHVTNRAPVEDDRLSTNSVDSEGNINPYATYAASGFPERPDGTGPATAPGTSAISAKSHVVVSLPDARSGVSTRAAVGPYTRDTVDTRMGTSWNTAFKRSGINQMHPVPESLIGHPATTTHHYHYPNLDSGPMGNSTVGRPRPRLFRCGSGSRLGPSPAFMDPRLLPPATAALLDPIFAPYDNSTLSGEQDLDLEDELARVSGLDPIPPGMRRRVNSFESLHRLPGGLSRTYHRGFGAGVPGHSLVPGGLIIPGTNTVLPTVGGVGPTSVSFYDPGGGLKHPDPMVAYRGSVLSSTTASSNQDELMQAYEYGRRNQPRGMVHNVTQPSLLPLGTLEPRLRPANRTESMDRTPTMVHHPGLMTQLGPPAAGVGASGADIIDGSGAGGGGSGESSDVTDSGIRQFTQQPPQPDEARHAACEVPLMYDGGNGLPSAAGPAGFRSRAAILGRGRADPRHGFPSQMGDVDWSSEMTDTYASVDYNGTPYGPVSTVAGAGRNALSKGGRGLYGAVGNSGLMPVSTRARQPLPALPSTTSNIAYPDPSAYGTRYGASQAGPYYPSTSGRPTAFNPTRAPEQARCRGQTSGPVHCAVSFYIALALLEDDNWVPNSYVRSYFVFPFTLLSMLGYSLDKRDLSTAGANHSATTGRMQASLLDDSDSYPSEVRTLMPRTIITGAPLSGRSNRPRGPPVGSEHPSIVSGNATANQSAAARPDSGTEENVYTSEFVLV</sequence>
<organism evidence="6 7">
    <name type="scientific">Fasciolopsis buskii</name>
    <dbReference type="NCBI Taxonomy" id="27845"/>
    <lineage>
        <taxon>Eukaryota</taxon>
        <taxon>Metazoa</taxon>
        <taxon>Spiralia</taxon>
        <taxon>Lophotrochozoa</taxon>
        <taxon>Platyhelminthes</taxon>
        <taxon>Trematoda</taxon>
        <taxon>Digenea</taxon>
        <taxon>Plagiorchiida</taxon>
        <taxon>Echinostomata</taxon>
        <taxon>Echinostomatoidea</taxon>
        <taxon>Fasciolidae</taxon>
        <taxon>Fasciolopsis</taxon>
    </lineage>
</organism>
<evidence type="ECO:0000256" key="1">
    <source>
        <dbReference type="ARBA" id="ARBA00004479"/>
    </source>
</evidence>
<reference evidence="6" key="1">
    <citation type="submission" date="2019-05" db="EMBL/GenBank/DDBJ databases">
        <title>Annotation for the trematode Fasciolopsis buski.</title>
        <authorList>
            <person name="Choi Y.-J."/>
        </authorList>
    </citation>
    <scope>NUCLEOTIDE SEQUENCE</scope>
    <source>
        <strain evidence="6">HT</strain>
        <tissue evidence="6">Whole worm</tissue>
    </source>
</reference>
<name>A0A8E0RVS4_9TREM</name>
<comment type="caution">
    <text evidence="6">The sequence shown here is derived from an EMBL/GenBank/DDBJ whole genome shotgun (WGS) entry which is preliminary data.</text>
</comment>
<keyword evidence="4" id="KW-0472">Membrane</keyword>